<accession>A0A163S103</accession>
<feature type="transmembrane region" description="Helical" evidence="2">
    <location>
        <begin position="67"/>
        <end position="85"/>
    </location>
</feature>
<name>A0A163S103_9BACL</name>
<dbReference type="EMBL" id="LRFC01000006">
    <property type="protein sequence ID" value="KZE67928.1"/>
    <property type="molecule type" value="Genomic_DNA"/>
</dbReference>
<dbReference type="OrthoDB" id="2473747at2"/>
<dbReference type="AlphaFoldDB" id="A0A163S103"/>
<feature type="coiled-coil region" evidence="1">
    <location>
        <begin position="180"/>
        <end position="218"/>
    </location>
</feature>
<protein>
    <submittedName>
        <fullName evidence="3">Uncharacterized protein</fullName>
    </submittedName>
</protein>
<evidence type="ECO:0000313" key="3">
    <source>
        <dbReference type="EMBL" id="KZE67928.1"/>
    </source>
</evidence>
<dbReference type="Proteomes" id="UP000076567">
    <property type="component" value="Unassembled WGS sequence"/>
</dbReference>
<sequence>MSEKNYHSRLLDISKKLDHVIEKLKTGYIDQKNQPPWFFWLLLSPFRDLKTVSKLQKGVSTFLTSEFLIPILPLLATVVGIPLSIPFDIPGWVLPVSAGVIGYGVTMYIYFKEMLNFNSKHFHLGAYSSLRKQEYDIFKPAFLDPEGEFYFKGVYDFVTASQSSHTTVERLIREYLHTEKTSYEAKIRSLEDKIKDNQVDFEEKLNEVSENSEELTKELYDFIDGLVADQKATDQEFEYVIELIKDINTLLFRIHNKGMTTKDLNILTGFTLYELKGSKLVQIEDVNTSGVSPDVMDLDDPKYKNYGAVKVINDNLDKPIFNAPYTGHIVVSHKMRIDQDDTWVYNFHFDESNTKAWHFLVENATLESREIYRLVHALCLLTLDFKGKKQKGAVSQ</sequence>
<keyword evidence="2" id="KW-1133">Transmembrane helix</keyword>
<reference evidence="4" key="1">
    <citation type="submission" date="2016-01" db="EMBL/GenBank/DDBJ databases">
        <title>Draft genome of Chromobacterium sp. F49.</title>
        <authorList>
            <person name="Hong K.W."/>
        </authorList>
    </citation>
    <scope>NUCLEOTIDE SEQUENCE [LARGE SCALE GENOMIC DNA]</scope>
    <source>
        <strain evidence="4">P7IIIA</strain>
    </source>
</reference>
<feature type="transmembrane region" description="Helical" evidence="2">
    <location>
        <begin position="91"/>
        <end position="111"/>
    </location>
</feature>
<keyword evidence="2" id="KW-0812">Transmembrane</keyword>
<comment type="caution">
    <text evidence="3">The sequence shown here is derived from an EMBL/GenBank/DDBJ whole genome shotgun (WGS) entry which is preliminary data.</text>
</comment>
<keyword evidence="4" id="KW-1185">Reference proteome</keyword>
<dbReference type="RefSeq" id="WP_066238290.1">
    <property type="nucleotide sequence ID" value="NZ_LRFC01000006.1"/>
</dbReference>
<evidence type="ECO:0000256" key="1">
    <source>
        <dbReference type="SAM" id="Coils"/>
    </source>
</evidence>
<keyword evidence="1" id="KW-0175">Coiled coil</keyword>
<evidence type="ECO:0000256" key="2">
    <source>
        <dbReference type="SAM" id="Phobius"/>
    </source>
</evidence>
<evidence type="ECO:0000313" key="4">
    <source>
        <dbReference type="Proteomes" id="UP000076567"/>
    </source>
</evidence>
<keyword evidence="2" id="KW-0472">Membrane</keyword>
<proteinExistence type="predicted"/>
<organism evidence="3 4">
    <name type="scientific">Fictibacillus phosphorivorans</name>
    <dbReference type="NCBI Taxonomy" id="1221500"/>
    <lineage>
        <taxon>Bacteria</taxon>
        <taxon>Bacillati</taxon>
        <taxon>Bacillota</taxon>
        <taxon>Bacilli</taxon>
        <taxon>Bacillales</taxon>
        <taxon>Fictibacillaceae</taxon>
        <taxon>Fictibacillus</taxon>
    </lineage>
</organism>
<gene>
    <name evidence="3" type="ORF">AWM68_17290</name>
</gene>